<dbReference type="eggNOG" id="ENOG5033861">
    <property type="taxonomic scope" value="Bacteria"/>
</dbReference>
<proteinExistence type="predicted"/>
<protein>
    <recommendedName>
        <fullName evidence="3">GAF domain-containing protein</fullName>
    </recommendedName>
</protein>
<dbReference type="AlphaFoldDB" id="D2PUF2"/>
<keyword evidence="2" id="KW-1185">Reference proteome</keyword>
<reference evidence="1 2" key="2">
    <citation type="journal article" date="2010" name="Stand. Genomic Sci.">
        <title>Complete genome sequence of Kribbella flavida type strain (IFO 14399).</title>
        <authorList>
            <person name="Pukall R."/>
            <person name="Lapidus A."/>
            <person name="Glavina Del Rio T."/>
            <person name="Copeland A."/>
            <person name="Tice H."/>
            <person name="Cheng J.-F."/>
            <person name="Lucas S."/>
            <person name="Chen F."/>
            <person name="Nolan M."/>
            <person name="LaButti K."/>
            <person name="Pati A."/>
            <person name="Ivanova N."/>
            <person name="Mavrommatis K."/>
            <person name="Mikhailova N."/>
            <person name="Pitluck S."/>
            <person name="Bruce D."/>
            <person name="Goodwin L."/>
            <person name="Land M."/>
            <person name="Hauser L."/>
            <person name="Chang Y.-J."/>
            <person name="Jeffries C.D."/>
            <person name="Chen A."/>
            <person name="Palaniappan K."/>
            <person name="Chain P."/>
            <person name="Rohde M."/>
            <person name="Goeker M."/>
            <person name="Bristow J."/>
            <person name="Eisen J.A."/>
            <person name="Markowitz V."/>
            <person name="Hugenholtz P."/>
            <person name="Kyrpides N.C."/>
            <person name="Klenk H.-P."/>
            <person name="Brettin T."/>
        </authorList>
    </citation>
    <scope>NUCLEOTIDE SEQUENCE [LARGE SCALE GENOMIC DNA]</scope>
    <source>
        <strain evidence="2">DSM 17836 / JCM 10339 / NBRC 14399</strain>
    </source>
</reference>
<evidence type="ECO:0000313" key="1">
    <source>
        <dbReference type="EMBL" id="ADB29470.1"/>
    </source>
</evidence>
<dbReference type="RefSeq" id="WP_012918027.1">
    <property type="nucleotide sequence ID" value="NC_013729.1"/>
</dbReference>
<dbReference type="OrthoDB" id="3786994at2"/>
<organism evidence="1 2">
    <name type="scientific">Kribbella flavida (strain DSM 17836 / JCM 10339 / NBRC 14399)</name>
    <dbReference type="NCBI Taxonomy" id="479435"/>
    <lineage>
        <taxon>Bacteria</taxon>
        <taxon>Bacillati</taxon>
        <taxon>Actinomycetota</taxon>
        <taxon>Actinomycetes</taxon>
        <taxon>Propionibacteriales</taxon>
        <taxon>Kribbellaceae</taxon>
        <taxon>Kribbella</taxon>
    </lineage>
</organism>
<dbReference type="HOGENOM" id="CLU_153013_0_0_11"/>
<sequence>MSPQVYRAPLRSRRDEVPAGLAVDRALSEGVCGFGGALIPPPPDLDAAVEGLTSTYDERAGRSLRRFADVPDGAFVWTREPDGLYHLGRLTGPWRYDDSPAAAAADLVHVRPCEWLERAFAETDVPAGTAYTFSRGGRNFQRIRDPQVEDATAALWGFPSEG</sequence>
<accession>D2PUF2</accession>
<dbReference type="EMBL" id="CP001736">
    <property type="protein sequence ID" value="ADB29470.1"/>
    <property type="molecule type" value="Genomic_DNA"/>
</dbReference>
<dbReference type="Proteomes" id="UP000007967">
    <property type="component" value="Chromosome"/>
</dbReference>
<evidence type="ECO:0000313" key="2">
    <source>
        <dbReference type="Proteomes" id="UP000007967"/>
    </source>
</evidence>
<evidence type="ECO:0008006" key="3">
    <source>
        <dbReference type="Google" id="ProtNLM"/>
    </source>
</evidence>
<gene>
    <name evidence="1" type="ordered locus">Kfla_0346</name>
</gene>
<reference evidence="2" key="1">
    <citation type="submission" date="2009-09" db="EMBL/GenBank/DDBJ databases">
        <title>The complete genome of Kribbella flavida DSM 17836.</title>
        <authorList>
            <consortium name="US DOE Joint Genome Institute (JGI-PGF)"/>
            <person name="Lucas S."/>
            <person name="Copeland A."/>
            <person name="Lapidus A."/>
            <person name="Glavina del Rio T."/>
            <person name="Dalin E."/>
            <person name="Tice H."/>
            <person name="Bruce D."/>
            <person name="Goodwin L."/>
            <person name="Pitluck S."/>
            <person name="Kyrpides N."/>
            <person name="Mavromatis K."/>
            <person name="Ivanova N."/>
            <person name="Saunders E."/>
            <person name="Brettin T."/>
            <person name="Detter J.C."/>
            <person name="Han C."/>
            <person name="Larimer F."/>
            <person name="Land M."/>
            <person name="Hauser L."/>
            <person name="Markowitz V."/>
            <person name="Cheng J.-F."/>
            <person name="Hugenholtz P."/>
            <person name="Woyke T."/>
            <person name="Wu D."/>
            <person name="Pukall R."/>
            <person name="Klenk H.-P."/>
            <person name="Eisen J.A."/>
        </authorList>
    </citation>
    <scope>NUCLEOTIDE SEQUENCE [LARGE SCALE GENOMIC DNA]</scope>
    <source>
        <strain evidence="2">DSM 17836 / JCM 10339 / NBRC 14399</strain>
    </source>
</reference>
<dbReference type="KEGG" id="kfl:Kfla_0346"/>
<name>D2PUF2_KRIFD</name>